<dbReference type="EMBL" id="CWHR02000007">
    <property type="protein sequence ID" value="SBO24981.1"/>
    <property type="molecule type" value="Genomic_DNA"/>
</dbReference>
<accession>A0A1A7VNU2</accession>
<protein>
    <submittedName>
        <fullName evidence="2">Uncharacterized protein</fullName>
    </submittedName>
</protein>
<dbReference type="OrthoDB" id="383142at2759"/>
<name>A0A1A7VNU2_PLAKH</name>
<reference evidence="5" key="3">
    <citation type="submission" date="2016-05" db="EMBL/GenBank/DDBJ databases">
        <authorList>
            <person name="Sharaf Hazem."/>
        </authorList>
    </citation>
    <scope>NUCLEOTIDE SEQUENCE [LARGE SCALE GENOMIC DNA]</scope>
    <source>
        <strain evidence="5">H</strain>
    </source>
</reference>
<feature type="region of interest" description="Disordered" evidence="1">
    <location>
        <begin position="566"/>
        <end position="588"/>
    </location>
</feature>
<dbReference type="AlphaFoldDB" id="A0A1A7VNU2"/>
<dbReference type="Proteomes" id="UP000182142">
    <property type="component" value="Unassembled WGS sequence"/>
</dbReference>
<reference evidence="2" key="1">
    <citation type="submission" date="2016-05" db="EMBL/GenBank/DDBJ databases">
        <authorList>
            <person name="Lavstsen T."/>
            <person name="Jespersen J.S."/>
        </authorList>
    </citation>
    <scope>NUCLEOTIDE SEQUENCE [LARGE SCALE GENOMIC DNA]</scope>
</reference>
<dbReference type="Proteomes" id="UP000182128">
    <property type="component" value="Unassembled WGS sequence"/>
</dbReference>
<evidence type="ECO:0000313" key="2">
    <source>
        <dbReference type="EMBL" id="SBO23500.1"/>
    </source>
</evidence>
<gene>
    <name evidence="2" type="ORF">PKNA1_C2_0404800</name>
    <name evidence="3" type="ORF">PKNA1_H1_0404800</name>
</gene>
<evidence type="ECO:0000313" key="5">
    <source>
        <dbReference type="Proteomes" id="UP000182142"/>
    </source>
</evidence>
<evidence type="ECO:0000313" key="3">
    <source>
        <dbReference type="EMBL" id="SBO24981.1"/>
    </source>
</evidence>
<feature type="region of interest" description="Disordered" evidence="1">
    <location>
        <begin position="145"/>
        <end position="168"/>
    </location>
</feature>
<evidence type="ECO:0000256" key="1">
    <source>
        <dbReference type="SAM" id="MobiDB-lite"/>
    </source>
</evidence>
<reference evidence="4" key="2">
    <citation type="submission" date="2016-05" db="EMBL/GenBank/DDBJ databases">
        <authorList>
            <person name="Sharaf H."/>
        </authorList>
    </citation>
    <scope>NUCLEOTIDE SEQUENCE [LARGE SCALE GENOMIC DNA]</scope>
    <source>
        <strain evidence="4">H</strain>
    </source>
</reference>
<dbReference type="EMBL" id="CWHQ02000008">
    <property type="protein sequence ID" value="SBO23500.1"/>
    <property type="molecule type" value="Genomic_DNA"/>
</dbReference>
<evidence type="ECO:0000313" key="4">
    <source>
        <dbReference type="Proteomes" id="UP000182128"/>
    </source>
</evidence>
<organism evidence="2 4">
    <name type="scientific">Plasmodium knowlesi (strain H)</name>
    <dbReference type="NCBI Taxonomy" id="5851"/>
    <lineage>
        <taxon>Eukaryota</taxon>
        <taxon>Sar</taxon>
        <taxon>Alveolata</taxon>
        <taxon>Apicomplexa</taxon>
        <taxon>Aconoidasida</taxon>
        <taxon>Haemosporida</taxon>
        <taxon>Plasmodiidae</taxon>
        <taxon>Plasmodium</taxon>
        <taxon>Plasmodium (Plasmodium)</taxon>
    </lineage>
</organism>
<sequence length="1064" mass="122857">MHYQREIIKWMERKNKLQKGNRSGRYTLFRFKRRVTESLFGEVLCKVGLDGGPTRSSPGNKLICSTSHGIVQGSGDARIDLQKERLPKERLSKERLPKVHLLKRTIQNFYNVRHLLGRNDPVYADLAHVFSQELQAWEEDIIHRPQEDKPNGSNGSNGPNGPNGPISPYDKVHYLPSEHLQRGNNDTIDIVDLMHLFIFYTSMEWHRYNFLIIILRCIIRMGCTANTNQETCLKFLKSCVKLRIEIKKILKVKKGGSIFRLQKAPTHWGKIGHVALIRNGVPSMRVPPCHVKGISGRISIPCRHSAKGLHRRIMLSKRGGNAHRSLPPCGRKNYHFQETYSKWKKRKFKFQMQICNRLMEECTYLVLGRWEQLTDGYLKYIQVLHRGKFYLKRGEPSKSFTAQLADYINTKCDYLPPDELLTAVDYLMKARKKGKGDTQVHLKVGTMKMTRAITRISQHLCTAIQKKTNEYTVGEACTVLSLCARNNYYDKNLLDSITAYVVDNLDQVSSKELIRLAINMYDKLDYTENGLLLAIVNRYRPPRRRGASRGVTDWRRNKRRWWERSSKIRQEENPTSEPAPEPEPEHAPRRNFQSVKISQLLRLLNVFIKKDIHLDEEWADYVFTLIKRKFSHISIEDFPLLCYAILHIQSREITHSFFKLSSRYYIYKCFPVVELPKSLPLTPLIQTMLLLSTQIHQHNRRIFLRFFFNVLKKFFLQSGIPEESAKEEQCTYGGAFRGMSSSPHLRNDHCGENLGSPLSFYAHNLDVYERGRNNKYEKKRKKKKKQSLQNQIAKISIPTCEEMKEEIIPFIKITPPDYHVDVIMEDMDEFTSNKEGKTTSVCTVTTPSGVTPLIQQNRVKANYPTGLTTSVGGERIHKGDSSRQTNQSHVFITCNTMDSGEYIPRYLPLRENKLASGSGGSSDPPFDEPTMKKQIHHETHYFENVANARSILWAIQIVLLHLSEEHPNGCLEKRSGGRCLSSRLNELTLTQLSLLHKTYTLCSSYIDSSLSMQRSLNNGRIVSSSRLHKQILSILVHVAPQSEIISELVHHPFQVDICLRRKPC</sequence>
<proteinExistence type="predicted"/>
<dbReference type="VEuPathDB" id="PlasmoDB:PKNH_0404800"/>
<feature type="compositionally biased region" description="Low complexity" evidence="1">
    <location>
        <begin position="151"/>
        <end position="168"/>
    </location>
</feature>